<name>A0AAU7N474_9VIRU</name>
<feature type="region of interest" description="Disordered" evidence="1">
    <location>
        <begin position="211"/>
        <end position="230"/>
    </location>
</feature>
<gene>
    <name evidence="2" type="ORF">ZGOWGMRN_CDS_0029</name>
</gene>
<feature type="region of interest" description="Disordered" evidence="1">
    <location>
        <begin position="176"/>
        <end position="199"/>
    </location>
</feature>
<protein>
    <recommendedName>
        <fullName evidence="3">Prohead protease</fullName>
    </recommendedName>
</protein>
<reference evidence="2" key="1">
    <citation type="submission" date="2024-05" db="EMBL/GenBank/DDBJ databases">
        <title>The simplest Porifera holobiont: glass sponge Aphrocallistes beatrix thrives with only two symbionts.</title>
        <authorList>
            <person name="N Garritano A."/>
            <person name="A Allen M."/>
            <person name="Thomas T."/>
        </authorList>
    </citation>
    <scope>NUCLEOTIDE SEQUENCE</scope>
    <source>
        <strain evidence="2">AB1</strain>
    </source>
</reference>
<evidence type="ECO:0000313" key="2">
    <source>
        <dbReference type="EMBL" id="XBQ68763.1"/>
    </source>
</evidence>
<feature type="compositionally biased region" description="Basic and acidic residues" evidence="1">
    <location>
        <begin position="221"/>
        <end position="230"/>
    </location>
</feature>
<feature type="compositionally biased region" description="Basic and acidic residues" evidence="1">
    <location>
        <begin position="180"/>
        <end position="196"/>
    </location>
</feature>
<dbReference type="EMBL" id="PP848464">
    <property type="protein sequence ID" value="XBQ68763.1"/>
    <property type="molecule type" value="Genomic_DNA"/>
</dbReference>
<proteinExistence type="predicted"/>
<sequence length="556" mass="60656">MYNIKESATISFKEQTRIAGTALLPQVSRNGVFYSPSILKANSGRTVPVFINHETENARPVGEATFIYSEEKLALLYTAEITDPEYSELVKENTWQVSIGGTADGEVRVECDTNEESCYQVPESVTINELSLLTPDTPAGIPNSTVNVIECAKCKFHSDECGCEACGSKEVITSHKPNKTKKDNHMSKKETPKVEDVQESVAEEVCEPKVEATPVEVPQESEEKPSYVSKEDFESAISKIGELIAGMQKPAEVAKPKEEVQATIKVAPEVTKEDVKTQSEVLKEALQSNGIHTVTVDIEDYISKNTRYNEKLRVNEAFSVSGGSAANGQFPATAGSNQTDNALVIRPSAESFIPVRQWLDTRVLPTGVTETIWYYMDSSLTAGFDTARNATGLVDSSLPQQDKTISNLSLKVTTQVGFRTILNATDLEDSKFDLAGAFSEIAARRKLESELKSVLSTLRGAPQGGVTSGATAGPSTADKAKLFRTASTTGVTDLKIADILNIVEYFREESYDGWSNTSGITPVMLCSIATWKALFAEVIADTSIFKILCWLKPDYR</sequence>
<evidence type="ECO:0000256" key="1">
    <source>
        <dbReference type="SAM" id="MobiDB-lite"/>
    </source>
</evidence>
<organism evidence="2">
    <name type="scientific">Nitrosopumivirus cobalaminus</name>
    <dbReference type="NCBI Taxonomy" id="3158414"/>
    <lineage>
        <taxon>Viruses</taxon>
    </lineage>
</organism>
<accession>A0AAU7N474</accession>
<evidence type="ECO:0008006" key="3">
    <source>
        <dbReference type="Google" id="ProtNLM"/>
    </source>
</evidence>